<organism evidence="1 2">
    <name type="scientific">Desulfosporosinus hippei DSM 8344</name>
    <dbReference type="NCBI Taxonomy" id="1121419"/>
    <lineage>
        <taxon>Bacteria</taxon>
        <taxon>Bacillati</taxon>
        <taxon>Bacillota</taxon>
        <taxon>Clostridia</taxon>
        <taxon>Eubacteriales</taxon>
        <taxon>Desulfitobacteriaceae</taxon>
        <taxon>Desulfosporosinus</taxon>
    </lineage>
</organism>
<proteinExistence type="predicted"/>
<protein>
    <recommendedName>
        <fullName evidence="3">Flagellar protein FliT</fullName>
    </recommendedName>
</protein>
<keyword evidence="2" id="KW-1185">Reference proteome</keyword>
<evidence type="ECO:0008006" key="3">
    <source>
        <dbReference type="Google" id="ProtNLM"/>
    </source>
</evidence>
<accession>A0A1G7S1K1</accession>
<name>A0A1G7S1K1_9FIRM</name>
<reference evidence="2" key="1">
    <citation type="submission" date="2016-10" db="EMBL/GenBank/DDBJ databases">
        <authorList>
            <person name="Varghese N."/>
            <person name="Submissions S."/>
        </authorList>
    </citation>
    <scope>NUCLEOTIDE SEQUENCE [LARGE SCALE GENOMIC DNA]</scope>
    <source>
        <strain evidence="2">DSM 8344</strain>
    </source>
</reference>
<dbReference type="OrthoDB" id="1682824at2"/>
<evidence type="ECO:0000313" key="1">
    <source>
        <dbReference type="EMBL" id="SDG16871.1"/>
    </source>
</evidence>
<dbReference type="AlphaFoldDB" id="A0A1G7S1K1"/>
<dbReference type="EMBL" id="FNCP01000001">
    <property type="protein sequence ID" value="SDG16871.1"/>
    <property type="molecule type" value="Genomic_DNA"/>
</dbReference>
<sequence>MEKKAVQALWQDYWFLTKEMIKFLAKQDMELFYDLLKQRDLLQKLIDQTPDDGFKLSPEGRSLIKNIQKDSQTITDNLQIRMGRSKKQHQVSEAYNAASTTAVNNMNWKR</sequence>
<dbReference type="STRING" id="1121419.SAMN05443529_101260"/>
<evidence type="ECO:0000313" key="2">
    <source>
        <dbReference type="Proteomes" id="UP000198656"/>
    </source>
</evidence>
<dbReference type="Proteomes" id="UP000198656">
    <property type="component" value="Unassembled WGS sequence"/>
</dbReference>
<gene>
    <name evidence="1" type="ORF">SAMN05443529_101260</name>
</gene>
<dbReference type="RefSeq" id="WP_092328879.1">
    <property type="nucleotide sequence ID" value="NZ_FNCP01000001.1"/>
</dbReference>